<proteinExistence type="predicted"/>
<dbReference type="Proteomes" id="UP001621512">
    <property type="component" value="Chromosome"/>
</dbReference>
<reference evidence="2 3" key="1">
    <citation type="submission" date="2022-10" db="EMBL/GenBank/DDBJ databases">
        <title>The complete genomes of actinobacterial strains from the NBC collection.</title>
        <authorList>
            <person name="Joergensen T.S."/>
            <person name="Alvarez Arevalo M."/>
            <person name="Sterndorff E.B."/>
            <person name="Faurdal D."/>
            <person name="Vuksanovic O."/>
            <person name="Mourched A.-S."/>
            <person name="Charusanti P."/>
            <person name="Shaw S."/>
            <person name="Blin K."/>
            <person name="Weber T."/>
        </authorList>
    </citation>
    <scope>NUCLEOTIDE SEQUENCE [LARGE SCALE GENOMIC DNA]</scope>
    <source>
        <strain evidence="2 3">NBC_00017</strain>
    </source>
</reference>
<evidence type="ECO:0000259" key="1">
    <source>
        <dbReference type="Pfam" id="PF06527"/>
    </source>
</evidence>
<organism evidence="2 3">
    <name type="scientific">Streptomyces purpurascens</name>
    <dbReference type="NCBI Taxonomy" id="1924"/>
    <lineage>
        <taxon>Bacteria</taxon>
        <taxon>Bacillati</taxon>
        <taxon>Actinomycetota</taxon>
        <taxon>Actinomycetes</taxon>
        <taxon>Kitasatosporales</taxon>
        <taxon>Streptomycetaceae</taxon>
        <taxon>Streptomyces</taxon>
    </lineage>
</organism>
<evidence type="ECO:0000313" key="2">
    <source>
        <dbReference type="EMBL" id="WTW32091.1"/>
    </source>
</evidence>
<protein>
    <submittedName>
        <fullName evidence="2">TniQ family protein</fullName>
    </submittedName>
</protein>
<name>A0ABZ1MY69_STREF</name>
<dbReference type="InterPro" id="IPR009492">
    <property type="entry name" value="TniQ"/>
</dbReference>
<keyword evidence="3" id="KW-1185">Reference proteome</keyword>
<dbReference type="RefSeq" id="WP_405509087.1">
    <property type="nucleotide sequence ID" value="NZ_CP108341.1"/>
</dbReference>
<dbReference type="EMBL" id="CP108341">
    <property type="protein sequence ID" value="WTW32091.1"/>
    <property type="molecule type" value="Genomic_DNA"/>
</dbReference>
<sequence length="617" mass="68572">MTDATTGAGLRPFGRSLDPLEGESLAGFVLRLAHRLHVSPHELARLTGLTNHDRLGRARASLSTLLTPAEISRCARTTRLDPREVRAMTLQPLASRYPPAARSLDDIRAGRVYSMHTDGWLFATTARYCPRCLAGDGSDIQNAHGGPWQILWRLPVVFACPLHKVFLEHLCPRCHKPINFSSRTQLFPRPAATGIHPAHCRSSTPQDVPTSRPGAPCGAPLAHDPVHHHRPGPALLELQRKILGLLGPGRPKRRAQQYFTELILLAGLVMICWPRIQAVGTTRQLAAAVDRHLAIHEGADSRPYRSSGAPVDALACAGLLQVTDHILTAGDLREALAPLAPEENRTRSGIPPTRHLIWDKNFKKQRSACSERFQLAADTIVPTFRRTGKGGLRLPSTGAGLQPEHVPACLPQALAERHLSFLSDITPKMRRRTAAVFLVRRARGGSLNDAAQFLGINTENKRIGYTQLLNRHLRTSGTARDFEQALDAITAELIAGPAIDYRHRRDALATWTLEPQNWQHILTQLPDLTSHRKPLSDDRRRLAVSAYIWTRVTEGQPDFAPCPPHIALDPALRAVWTRERHNVFHWLCTTDHQPYYGALKPLLEDHAEHLAKEIDRL</sequence>
<feature type="domain" description="TniQ" evidence="1">
    <location>
        <begin position="17"/>
        <end position="167"/>
    </location>
</feature>
<accession>A0ABZ1MY69</accession>
<dbReference type="Pfam" id="PF06527">
    <property type="entry name" value="TniQ"/>
    <property type="match status" value="1"/>
</dbReference>
<gene>
    <name evidence="2" type="ORF">OHU35_41100</name>
</gene>
<evidence type="ECO:0000313" key="3">
    <source>
        <dbReference type="Proteomes" id="UP001621512"/>
    </source>
</evidence>